<gene>
    <name evidence="1" type="ORF">FEJ81_18420</name>
</gene>
<dbReference type="KEGG" id="nvr:FEJ81_18420"/>
<sequence length="140" mass="15526">MRRLLAIGFAVLEIVAPRPIIEMGERIAFTDSDAGRLRPWTVPMARLEGVAFVWLLSRDDGVPARIETALAVVGFVLALVPRTVVERSLEVTYENADELELKRWVVPATRLLGAMYVIAGLFARPVGTPADEATRRDDRV</sequence>
<protein>
    <submittedName>
        <fullName evidence="1">Uncharacterized protein</fullName>
    </submittedName>
</protein>
<dbReference type="AlphaFoldDB" id="A0A4P8WP26"/>
<dbReference type="OrthoDB" id="260081at2157"/>
<dbReference type="GeneID" id="40267292"/>
<proteinExistence type="predicted"/>
<evidence type="ECO:0000313" key="1">
    <source>
        <dbReference type="EMBL" id="QCS44213.1"/>
    </source>
</evidence>
<reference evidence="2" key="1">
    <citation type="submission" date="2019-05" db="EMBL/GenBank/DDBJ databases">
        <title>Genome sequence and methylation pattern of the halophilic Archaeon Natrinema versiforme BOL5-4.</title>
        <authorList>
            <person name="DasSarma P."/>
            <person name="Anton B.P."/>
            <person name="DasSarma S.L."/>
            <person name="Martinez F.L."/>
            <person name="Guzman D."/>
            <person name="Roberts R.J."/>
            <person name="DasSarma S."/>
        </authorList>
    </citation>
    <scope>NUCLEOTIDE SEQUENCE [LARGE SCALE GENOMIC DNA]</scope>
    <source>
        <strain evidence="2">BOL5-4</strain>
    </source>
</reference>
<accession>A0A4P8WP26</accession>
<dbReference type="Proteomes" id="UP000302218">
    <property type="component" value="Chromosome"/>
</dbReference>
<evidence type="ECO:0000313" key="2">
    <source>
        <dbReference type="Proteomes" id="UP000302218"/>
    </source>
</evidence>
<organism evidence="1 2">
    <name type="scientific">Natrinema versiforme</name>
    <dbReference type="NCBI Taxonomy" id="88724"/>
    <lineage>
        <taxon>Archaea</taxon>
        <taxon>Methanobacteriati</taxon>
        <taxon>Methanobacteriota</taxon>
        <taxon>Stenosarchaea group</taxon>
        <taxon>Halobacteria</taxon>
        <taxon>Halobacteriales</taxon>
        <taxon>Natrialbaceae</taxon>
        <taxon>Natrinema</taxon>
    </lineage>
</organism>
<dbReference type="RefSeq" id="WP_138246657.1">
    <property type="nucleotide sequence ID" value="NZ_CP040330.1"/>
</dbReference>
<dbReference type="EMBL" id="CP040330">
    <property type="protein sequence ID" value="QCS44213.1"/>
    <property type="molecule type" value="Genomic_DNA"/>
</dbReference>
<name>A0A4P8WP26_9EURY</name>